<evidence type="ECO:0000259" key="7">
    <source>
        <dbReference type="PROSITE" id="PS51805"/>
    </source>
</evidence>
<keyword evidence="9" id="KW-1185">Reference proteome</keyword>
<dbReference type="InterPro" id="IPR059102">
    <property type="entry name" value="PHD_PHF7/G2E3-like"/>
</dbReference>
<dbReference type="InterPro" id="IPR001841">
    <property type="entry name" value="Znf_RING"/>
</dbReference>
<dbReference type="GO" id="GO:0008270">
    <property type="term" value="F:zinc ion binding"/>
    <property type="evidence" value="ECO:0007669"/>
    <property type="project" value="UniProtKB-KW"/>
</dbReference>
<keyword evidence="1" id="KW-0479">Metal-binding</keyword>
<dbReference type="SUPFAM" id="SSF57903">
    <property type="entry name" value="FYVE/PHD zinc finger"/>
    <property type="match status" value="2"/>
</dbReference>
<proteinExistence type="predicted"/>
<keyword evidence="3" id="KW-0862">Zinc</keyword>
<evidence type="ECO:0000256" key="4">
    <source>
        <dbReference type="PROSITE-ProRule" id="PRU00175"/>
    </source>
</evidence>
<evidence type="ECO:0000313" key="8">
    <source>
        <dbReference type="Ensembl" id="ENSANIP00000005952.1"/>
    </source>
</evidence>
<name>A0A8B9MC32_9AVES</name>
<evidence type="ECO:0000313" key="9">
    <source>
        <dbReference type="Proteomes" id="UP000694541"/>
    </source>
</evidence>
<dbReference type="PANTHER" id="PTHR12420:SF47">
    <property type="entry name" value="PHD FINGER PROTEIN 7"/>
    <property type="match status" value="1"/>
</dbReference>
<evidence type="ECO:0000256" key="3">
    <source>
        <dbReference type="ARBA" id="ARBA00022833"/>
    </source>
</evidence>
<feature type="domain" description="RING-type" evidence="6">
    <location>
        <begin position="162"/>
        <end position="211"/>
    </location>
</feature>
<dbReference type="InterPro" id="IPR013083">
    <property type="entry name" value="Znf_RING/FYVE/PHD"/>
</dbReference>
<evidence type="ECO:0000256" key="1">
    <source>
        <dbReference type="ARBA" id="ARBA00022723"/>
    </source>
</evidence>
<dbReference type="InterPro" id="IPR034732">
    <property type="entry name" value="EPHD"/>
</dbReference>
<protein>
    <recommendedName>
        <fullName evidence="10">PHD finger protein 7</fullName>
    </recommendedName>
</protein>
<dbReference type="Gene3D" id="3.30.40.10">
    <property type="entry name" value="Zinc/RING finger domain, C3HC4 (zinc finger)"/>
    <property type="match status" value="2"/>
</dbReference>
<dbReference type="Ensembl" id="ENSANIT00000006151.1">
    <property type="protein sequence ID" value="ENSANIP00000005952.1"/>
    <property type="gene ID" value="ENSANIG00000004045.1"/>
</dbReference>
<dbReference type="PROSITE" id="PS50089">
    <property type="entry name" value="ZF_RING_2"/>
    <property type="match status" value="1"/>
</dbReference>
<dbReference type="PROSITE" id="PS51805">
    <property type="entry name" value="EPHD"/>
    <property type="match status" value="1"/>
</dbReference>
<organism evidence="8 9">
    <name type="scientific">Accipiter nisus</name>
    <name type="common">Eurasian sparrowhawk</name>
    <dbReference type="NCBI Taxonomy" id="211598"/>
    <lineage>
        <taxon>Eukaryota</taxon>
        <taxon>Metazoa</taxon>
        <taxon>Chordata</taxon>
        <taxon>Craniata</taxon>
        <taxon>Vertebrata</taxon>
        <taxon>Euteleostomi</taxon>
        <taxon>Archelosauria</taxon>
        <taxon>Archosauria</taxon>
        <taxon>Dinosauria</taxon>
        <taxon>Saurischia</taxon>
        <taxon>Theropoda</taxon>
        <taxon>Coelurosauria</taxon>
        <taxon>Aves</taxon>
        <taxon>Neognathae</taxon>
        <taxon>Neoaves</taxon>
        <taxon>Telluraves</taxon>
        <taxon>Accipitrimorphae</taxon>
        <taxon>Accipitriformes</taxon>
        <taxon>Accipitridae</taxon>
        <taxon>Accipitrinae</taxon>
        <taxon>Accipiter</taxon>
    </lineage>
</organism>
<keyword evidence="2 4" id="KW-0863">Zinc-finger</keyword>
<accession>A0A8B9MC32</accession>
<dbReference type="PANTHER" id="PTHR12420">
    <property type="entry name" value="PHD FINGER PROTEIN"/>
    <property type="match status" value="1"/>
</dbReference>
<reference evidence="8" key="2">
    <citation type="submission" date="2025-09" db="UniProtKB">
        <authorList>
            <consortium name="Ensembl"/>
        </authorList>
    </citation>
    <scope>IDENTIFICATION</scope>
</reference>
<evidence type="ECO:0000259" key="6">
    <source>
        <dbReference type="PROSITE" id="PS50089"/>
    </source>
</evidence>
<dbReference type="GO" id="GO:0005634">
    <property type="term" value="C:nucleus"/>
    <property type="evidence" value="ECO:0007669"/>
    <property type="project" value="TreeGrafter"/>
</dbReference>
<dbReference type="SMART" id="SM00249">
    <property type="entry name" value="PHD"/>
    <property type="match status" value="3"/>
</dbReference>
<sequence length="345" mass="37867">MGWGGSSDPAWQGQSGPVEGKPSTRAHLHALERSSALVAFALLSAVCVLCGRADADPDIYGEKSQDNGVCTHENCLVSFPGAAPSFPLVPQPVAWALHICYVCGKRGATITCYGKKCKNSFHFPCGHENGCVSQFFGQYRSFCQKHRPAQTVQAHQDSQTSCIICLEHVEEKLSYQTMVCPSCRQAWFHRGCIQQQAFHAGLLCFRCPQCNDREKFLPEMSSLGIQVPARQPAWEAGAGFTDMYQRHSRCDASLCLYAQGREQAEEEGPWYLLLCSSCAAKGTHRRCSALQDITATWECEDCAGVSTGKRRTSPQHHPAEPPWCTGCTQPLPEGAPRVLLRAPTL</sequence>
<evidence type="ECO:0000256" key="5">
    <source>
        <dbReference type="SAM" id="MobiDB-lite"/>
    </source>
</evidence>
<evidence type="ECO:0008006" key="10">
    <source>
        <dbReference type="Google" id="ProtNLM"/>
    </source>
</evidence>
<dbReference type="InterPro" id="IPR011011">
    <property type="entry name" value="Znf_FYVE_PHD"/>
</dbReference>
<dbReference type="Pfam" id="PF26054">
    <property type="entry name" value="PHD_G2E3"/>
    <property type="match status" value="1"/>
</dbReference>
<feature type="domain" description="PHD-type" evidence="7">
    <location>
        <begin position="100"/>
        <end position="147"/>
    </location>
</feature>
<reference evidence="8" key="1">
    <citation type="submission" date="2025-08" db="UniProtKB">
        <authorList>
            <consortium name="Ensembl"/>
        </authorList>
    </citation>
    <scope>IDENTIFICATION</scope>
</reference>
<dbReference type="Pfam" id="PF13771">
    <property type="entry name" value="zf-HC5HC2H"/>
    <property type="match status" value="1"/>
</dbReference>
<dbReference type="Proteomes" id="UP000694541">
    <property type="component" value="Unplaced"/>
</dbReference>
<dbReference type="InterPro" id="IPR001965">
    <property type="entry name" value="Znf_PHD"/>
</dbReference>
<dbReference type="InterPro" id="IPR051188">
    <property type="entry name" value="PHD-type_Zinc_Finger"/>
</dbReference>
<dbReference type="AlphaFoldDB" id="A0A8B9MC32"/>
<feature type="region of interest" description="Disordered" evidence="5">
    <location>
        <begin position="1"/>
        <end position="23"/>
    </location>
</feature>
<evidence type="ECO:0000256" key="2">
    <source>
        <dbReference type="ARBA" id="ARBA00022771"/>
    </source>
</evidence>